<proteinExistence type="predicted"/>
<gene>
    <name evidence="1" type="ORF">COCHEDRAFT_1018631</name>
</gene>
<accession>M2VAD1</accession>
<dbReference type="Proteomes" id="UP000016936">
    <property type="component" value="Unassembled WGS sequence"/>
</dbReference>
<dbReference type="HOGENOM" id="CLU_2812149_0_0_1"/>
<evidence type="ECO:0000313" key="1">
    <source>
        <dbReference type="EMBL" id="EMD96912.1"/>
    </source>
</evidence>
<keyword evidence="2" id="KW-1185">Reference proteome</keyword>
<evidence type="ECO:0000313" key="2">
    <source>
        <dbReference type="Proteomes" id="UP000016936"/>
    </source>
</evidence>
<organism evidence="1 2">
    <name type="scientific">Cochliobolus heterostrophus (strain C5 / ATCC 48332 / race O)</name>
    <name type="common">Southern corn leaf blight fungus</name>
    <name type="synonym">Bipolaris maydis</name>
    <dbReference type="NCBI Taxonomy" id="701091"/>
    <lineage>
        <taxon>Eukaryota</taxon>
        <taxon>Fungi</taxon>
        <taxon>Dikarya</taxon>
        <taxon>Ascomycota</taxon>
        <taxon>Pezizomycotina</taxon>
        <taxon>Dothideomycetes</taxon>
        <taxon>Pleosporomycetidae</taxon>
        <taxon>Pleosporales</taxon>
        <taxon>Pleosporineae</taxon>
        <taxon>Pleosporaceae</taxon>
        <taxon>Bipolaris</taxon>
    </lineage>
</organism>
<sequence>MYHGSLRHELVSSLSLDYVTPFQPQPTHLSSIPYHVIETIQTKPAREIRRIQSKKPSSFVSHHPIIA</sequence>
<reference evidence="2" key="2">
    <citation type="journal article" date="2013" name="PLoS Genet.">
        <title>Comparative genome structure, secondary metabolite, and effector coding capacity across Cochliobolus pathogens.</title>
        <authorList>
            <person name="Condon B.J."/>
            <person name="Leng Y."/>
            <person name="Wu D."/>
            <person name="Bushley K.E."/>
            <person name="Ohm R.A."/>
            <person name="Otillar R."/>
            <person name="Martin J."/>
            <person name="Schackwitz W."/>
            <person name="Grimwood J."/>
            <person name="MohdZainudin N."/>
            <person name="Xue C."/>
            <person name="Wang R."/>
            <person name="Manning V.A."/>
            <person name="Dhillon B."/>
            <person name="Tu Z.J."/>
            <person name="Steffenson B.J."/>
            <person name="Salamov A."/>
            <person name="Sun H."/>
            <person name="Lowry S."/>
            <person name="LaButti K."/>
            <person name="Han J."/>
            <person name="Copeland A."/>
            <person name="Lindquist E."/>
            <person name="Barry K."/>
            <person name="Schmutz J."/>
            <person name="Baker S.E."/>
            <person name="Ciuffetti L.M."/>
            <person name="Grigoriev I.V."/>
            <person name="Zhong S."/>
            <person name="Turgeon B.G."/>
        </authorList>
    </citation>
    <scope>NUCLEOTIDE SEQUENCE [LARGE SCALE GENOMIC DNA]</scope>
    <source>
        <strain evidence="2">C5 / ATCC 48332 / race O</strain>
    </source>
</reference>
<dbReference type="EMBL" id="KB445569">
    <property type="protein sequence ID" value="EMD96912.1"/>
    <property type="molecule type" value="Genomic_DNA"/>
</dbReference>
<protein>
    <submittedName>
        <fullName evidence="1">Uncharacterized protein</fullName>
    </submittedName>
</protein>
<dbReference type="AlphaFoldDB" id="M2VAD1"/>
<name>M2VAD1_COCH5</name>
<reference evidence="1 2" key="1">
    <citation type="journal article" date="2012" name="PLoS Pathog.">
        <title>Diverse lifestyles and strategies of plant pathogenesis encoded in the genomes of eighteen Dothideomycetes fungi.</title>
        <authorList>
            <person name="Ohm R.A."/>
            <person name="Feau N."/>
            <person name="Henrissat B."/>
            <person name="Schoch C.L."/>
            <person name="Horwitz B.A."/>
            <person name="Barry K.W."/>
            <person name="Condon B.J."/>
            <person name="Copeland A.C."/>
            <person name="Dhillon B."/>
            <person name="Glaser F."/>
            <person name="Hesse C.N."/>
            <person name="Kosti I."/>
            <person name="LaButti K."/>
            <person name="Lindquist E.A."/>
            <person name="Lucas S."/>
            <person name="Salamov A.A."/>
            <person name="Bradshaw R.E."/>
            <person name="Ciuffetti L."/>
            <person name="Hamelin R.C."/>
            <person name="Kema G.H.J."/>
            <person name="Lawrence C."/>
            <person name="Scott J.A."/>
            <person name="Spatafora J.W."/>
            <person name="Turgeon B.G."/>
            <person name="de Wit P.J.G.M."/>
            <person name="Zhong S."/>
            <person name="Goodwin S.B."/>
            <person name="Grigoriev I.V."/>
        </authorList>
    </citation>
    <scope>NUCLEOTIDE SEQUENCE [LARGE SCALE GENOMIC DNA]</scope>
    <source>
        <strain evidence="2">C5 / ATCC 48332 / race O</strain>
    </source>
</reference>